<sequence length="176" mass="18036">MDNEGNAAIEFALITPIFAVILACGVDLALLVYSRFQLEATVSNCASYALIKTEMVDSKNGSDLATKIATMIASEDTAGDTQASVVVNNGAIADYNGAKILVYGRTSQADACYCPKGSGSSLSWGGSQTCGSACPDGGQAGKYVAISVTQAFTPLLSGFGIVSADSVRANAVVRTR</sequence>
<protein>
    <submittedName>
        <fullName evidence="3">TadE-like protein</fullName>
    </submittedName>
</protein>
<proteinExistence type="predicted"/>
<dbReference type="AlphaFoldDB" id="A0A1C3W8A1"/>
<gene>
    <name evidence="3" type="ORF">GA0061100_1133</name>
</gene>
<keyword evidence="1" id="KW-0812">Transmembrane</keyword>
<name>A0A1C3W8A1_9HYPH</name>
<dbReference type="Pfam" id="PF07811">
    <property type="entry name" value="TadE"/>
    <property type="match status" value="1"/>
</dbReference>
<feature type="transmembrane region" description="Helical" evidence="1">
    <location>
        <begin position="12"/>
        <end position="33"/>
    </location>
</feature>
<evidence type="ECO:0000259" key="2">
    <source>
        <dbReference type="Pfam" id="PF07811"/>
    </source>
</evidence>
<dbReference type="Proteomes" id="UP000186228">
    <property type="component" value="Unassembled WGS sequence"/>
</dbReference>
<reference evidence="4" key="1">
    <citation type="submission" date="2016-08" db="EMBL/GenBank/DDBJ databases">
        <authorList>
            <person name="Varghese N."/>
            <person name="Submissions Spin"/>
        </authorList>
    </citation>
    <scope>NUCLEOTIDE SEQUENCE [LARGE SCALE GENOMIC DNA]</scope>
    <source>
        <strain evidence="4">CCBAU 57015</strain>
    </source>
</reference>
<evidence type="ECO:0000313" key="4">
    <source>
        <dbReference type="Proteomes" id="UP000186228"/>
    </source>
</evidence>
<keyword evidence="1" id="KW-1133">Transmembrane helix</keyword>
<evidence type="ECO:0000313" key="3">
    <source>
        <dbReference type="EMBL" id="SCB36111.1"/>
    </source>
</evidence>
<organism evidence="3 4">
    <name type="scientific">Rhizobium hainanense</name>
    <dbReference type="NCBI Taxonomy" id="52131"/>
    <lineage>
        <taxon>Bacteria</taxon>
        <taxon>Pseudomonadati</taxon>
        <taxon>Pseudomonadota</taxon>
        <taxon>Alphaproteobacteria</taxon>
        <taxon>Hyphomicrobiales</taxon>
        <taxon>Rhizobiaceae</taxon>
        <taxon>Rhizobium/Agrobacterium group</taxon>
        <taxon>Rhizobium</taxon>
    </lineage>
</organism>
<accession>A0A1C3W8A1</accession>
<keyword evidence="1" id="KW-0472">Membrane</keyword>
<dbReference type="RefSeq" id="WP_159444812.1">
    <property type="nucleotide sequence ID" value="NZ_FMAC01000013.1"/>
</dbReference>
<dbReference type="EMBL" id="FMAC01000013">
    <property type="protein sequence ID" value="SCB36111.1"/>
    <property type="molecule type" value="Genomic_DNA"/>
</dbReference>
<feature type="domain" description="TadE-like" evidence="2">
    <location>
        <begin position="5"/>
        <end position="46"/>
    </location>
</feature>
<dbReference type="STRING" id="52131.GA0061100_1133"/>
<evidence type="ECO:0000256" key="1">
    <source>
        <dbReference type="SAM" id="Phobius"/>
    </source>
</evidence>
<keyword evidence="4" id="KW-1185">Reference proteome</keyword>
<dbReference type="InterPro" id="IPR012495">
    <property type="entry name" value="TadE-like_dom"/>
</dbReference>
<dbReference type="OrthoDB" id="7356451at2"/>